<dbReference type="InterPro" id="IPR055334">
    <property type="entry name" value="PEX8-like"/>
</dbReference>
<dbReference type="PANTHER" id="PTHR39214">
    <property type="entry name" value="MICROBODY (PEROXISOME) BIOGENESIS PROTEIN PEROXIN 8 (EUROFUNG)"/>
    <property type="match status" value="1"/>
</dbReference>
<dbReference type="SUPFAM" id="SSF48371">
    <property type="entry name" value="ARM repeat"/>
    <property type="match status" value="1"/>
</dbReference>
<name>A0ABP1E129_9APHY</name>
<sequence>MTDRGYYNLLGHLSRSSTTLPISTLQASIAHYLAHVQPSPTPFVALVISSPLFRALSYPRLQALSTAFRHGVHIKLKLLQEKPSGLFSRSYRARVDEWVHAVLNGLQGGMASLKLACATGCLLGLEDWETDLKAKDSRMRRKVEEEVVVALAEVLEMYPYLSSAVHWETEFKHTATEDDAITTALLIASPCIPLISHHRLKALQLQTVCGSVLATITAAFQRGTFLSSLGASISQTADGILSIDASSMLAKTIREMATSPIMNSMAPLSRTCALTLSILVESQPKEGWIVITETMEKLTALSRTVETDWIRSPLASVVEESGIAPDSRELAATLWNNLKTLLFMNIMIVQSILTTLVYTSQPSLSSSDTSMRSPAPSSYSFALTALQVFSHLSFVLPQFGGVTSTAQGGFSELKKVFYTALDVISADKQESERFVHELSSIELRAKTTELPVHVHHAKKAYSLACIEQLVPVLSDECIRTDVYPMCNPHLSDSTHRETYESAHSVMLAIFASHARKAAGGYISEPFAEQIVPFYAQCLLDNSADGQLSTTQLCLAYAALVRSAGAFGTQKESNHESGDAFTWYCLQALLDRIHSISTQRPRSDHLHRLHLTLVATVPSVSLTLLPRLLDEIQTVMRNTTESSRREELVHALFKELLENVGDQEKEYVMRWWYEHQEEFGVVRTQAQRHNVATDVPEHDVQPDLVSHL</sequence>
<protein>
    <submittedName>
        <fullName evidence="1">Uncharacterized protein</fullName>
    </submittedName>
</protein>
<gene>
    <name evidence="1" type="ORF">GFSPODELE1_LOCUS9129</name>
</gene>
<keyword evidence="2" id="KW-1185">Reference proteome</keyword>
<evidence type="ECO:0000313" key="2">
    <source>
        <dbReference type="Proteomes" id="UP001497453"/>
    </source>
</evidence>
<dbReference type="InterPro" id="IPR016024">
    <property type="entry name" value="ARM-type_fold"/>
</dbReference>
<evidence type="ECO:0000313" key="1">
    <source>
        <dbReference type="EMBL" id="CAL1713063.1"/>
    </source>
</evidence>
<reference evidence="2" key="1">
    <citation type="submission" date="2024-04" db="EMBL/GenBank/DDBJ databases">
        <authorList>
            <person name="Shaw F."/>
            <person name="Minotto A."/>
        </authorList>
    </citation>
    <scope>NUCLEOTIDE SEQUENCE [LARGE SCALE GENOMIC DNA]</scope>
</reference>
<dbReference type="EMBL" id="OZ037950">
    <property type="protein sequence ID" value="CAL1713063.1"/>
    <property type="molecule type" value="Genomic_DNA"/>
</dbReference>
<organism evidence="1 2">
    <name type="scientific">Somion occarium</name>
    <dbReference type="NCBI Taxonomy" id="3059160"/>
    <lineage>
        <taxon>Eukaryota</taxon>
        <taxon>Fungi</taxon>
        <taxon>Dikarya</taxon>
        <taxon>Basidiomycota</taxon>
        <taxon>Agaricomycotina</taxon>
        <taxon>Agaricomycetes</taxon>
        <taxon>Polyporales</taxon>
        <taxon>Cerrenaceae</taxon>
        <taxon>Somion</taxon>
    </lineage>
</organism>
<dbReference type="PANTHER" id="PTHR39214:SF1">
    <property type="entry name" value="MICROBODY (PEROXISOME) BIOGENESIS PROTEIN PEROXIN 8 (EUROFUNG)"/>
    <property type="match status" value="1"/>
</dbReference>
<accession>A0ABP1E129</accession>
<dbReference type="Proteomes" id="UP001497453">
    <property type="component" value="Chromosome 7"/>
</dbReference>
<proteinExistence type="predicted"/>